<feature type="region of interest" description="Disordered" evidence="1">
    <location>
        <begin position="85"/>
        <end position="113"/>
    </location>
</feature>
<feature type="compositionally biased region" description="Basic and acidic residues" evidence="1">
    <location>
        <begin position="104"/>
        <end position="113"/>
    </location>
</feature>
<proteinExistence type="predicted"/>
<comment type="caution">
    <text evidence="2">The sequence shown here is derived from an EMBL/GenBank/DDBJ whole genome shotgun (WGS) entry which is preliminary data.</text>
</comment>
<dbReference type="EMBL" id="JABFDY010000010">
    <property type="protein sequence ID" value="KAF7702364.1"/>
    <property type="molecule type" value="Genomic_DNA"/>
</dbReference>
<dbReference type="InterPro" id="IPR045864">
    <property type="entry name" value="aa-tRNA-synth_II/BPL/LPL"/>
</dbReference>
<evidence type="ECO:0000313" key="2">
    <source>
        <dbReference type="EMBL" id="KAF7702364.1"/>
    </source>
</evidence>
<evidence type="ECO:0000256" key="1">
    <source>
        <dbReference type="SAM" id="MobiDB-lite"/>
    </source>
</evidence>
<organism evidence="2 3">
    <name type="scientific">Silurus meridionalis</name>
    <name type="common">Southern catfish</name>
    <name type="synonym">Silurus soldatovi meridionalis</name>
    <dbReference type="NCBI Taxonomy" id="175797"/>
    <lineage>
        <taxon>Eukaryota</taxon>
        <taxon>Metazoa</taxon>
        <taxon>Chordata</taxon>
        <taxon>Craniata</taxon>
        <taxon>Vertebrata</taxon>
        <taxon>Euteleostomi</taxon>
        <taxon>Actinopterygii</taxon>
        <taxon>Neopterygii</taxon>
        <taxon>Teleostei</taxon>
        <taxon>Ostariophysi</taxon>
        <taxon>Siluriformes</taxon>
        <taxon>Siluridae</taxon>
        <taxon>Silurus</taxon>
    </lineage>
</organism>
<reference evidence="2" key="1">
    <citation type="submission" date="2020-08" db="EMBL/GenBank/DDBJ databases">
        <title>Chromosome-level assembly of Southern catfish (Silurus meridionalis) provides insights into visual adaptation to the nocturnal and benthic lifestyles.</title>
        <authorList>
            <person name="Zhang Y."/>
            <person name="Wang D."/>
            <person name="Peng Z."/>
        </authorList>
    </citation>
    <scope>NUCLEOTIDE SEQUENCE</scope>
    <source>
        <strain evidence="2">SWU-2019-XX</strain>
        <tissue evidence="2">Muscle</tissue>
    </source>
</reference>
<keyword evidence="3" id="KW-1185">Reference proteome</keyword>
<protein>
    <submittedName>
        <fullName evidence="2">Uncharacterized protein</fullName>
    </submittedName>
</protein>
<evidence type="ECO:0000313" key="3">
    <source>
        <dbReference type="Proteomes" id="UP000606274"/>
    </source>
</evidence>
<gene>
    <name evidence="2" type="ORF">HF521_001647</name>
</gene>
<sequence length="113" mass="12472">MKLAGLGLLVQVKGGLDLAEKLLKDPKLSQNKQACADLNNMKLLFNYLLFFQITDKIVKSTKFLGVHLADNLTWSLNTSSITKKSPAASLLPEKAEESPPPSPHPDHVLQRDH</sequence>
<name>A0A8T0BBH1_SILME</name>
<accession>A0A8T0BBH1</accession>
<dbReference type="AlphaFoldDB" id="A0A8T0BBH1"/>
<dbReference type="Proteomes" id="UP000606274">
    <property type="component" value="Unassembled WGS sequence"/>
</dbReference>
<dbReference type="Gene3D" id="3.30.930.10">
    <property type="entry name" value="Bira Bifunctional Protein, Domain 2"/>
    <property type="match status" value="1"/>
</dbReference>